<dbReference type="EMBL" id="LFKP01000008">
    <property type="protein sequence ID" value="OHV96531.1"/>
    <property type="molecule type" value="Genomic_DNA"/>
</dbReference>
<organism evidence="1 2">
    <name type="scientific">Janthinobacterium lividum</name>
    <dbReference type="NCBI Taxonomy" id="29581"/>
    <lineage>
        <taxon>Bacteria</taxon>
        <taxon>Pseudomonadati</taxon>
        <taxon>Pseudomonadota</taxon>
        <taxon>Betaproteobacteria</taxon>
        <taxon>Burkholderiales</taxon>
        <taxon>Oxalobacteraceae</taxon>
        <taxon>Janthinobacterium</taxon>
    </lineage>
</organism>
<sequence length="187" mass="22156">MYIMHGLGEEKLLLEQYKQVVEESKARGEDAAEISQIVEAKSAWINFQRREFFVEVNLGHWAPLNYREMAIEAGCESLYKFAYKPFSQAAHNMWPHVSVYNSRICENPLHRNHLVPELLKVPLDLDYLYRSMKYVDKTYDLLVRHFGLALEWQMPHDWWDSYFEHIDTDENNDSQPEEQSDTSKKPA</sequence>
<evidence type="ECO:0000313" key="1">
    <source>
        <dbReference type="EMBL" id="OHV96531.1"/>
    </source>
</evidence>
<comment type="caution">
    <text evidence="1">The sequence shown here is derived from an EMBL/GenBank/DDBJ whole genome shotgun (WGS) entry which is preliminary data.</text>
</comment>
<dbReference type="RefSeq" id="WP_071078065.1">
    <property type="nucleotide sequence ID" value="NZ_LFKP01000008.1"/>
</dbReference>
<evidence type="ECO:0000313" key="2">
    <source>
        <dbReference type="Proteomes" id="UP000179840"/>
    </source>
</evidence>
<protein>
    <submittedName>
        <fullName evidence="1">Uncharacterized protein</fullName>
    </submittedName>
</protein>
<reference evidence="1 2" key="1">
    <citation type="submission" date="2015-06" db="EMBL/GenBank/DDBJ databases">
        <title>Draft genome sequencing of a biphenyl-degrading bacterium, Janthinobacterium lividum MEG1.</title>
        <authorList>
            <person name="Shimodaira J."/>
            <person name="Hatta T."/>
        </authorList>
    </citation>
    <scope>NUCLEOTIDE SEQUENCE [LARGE SCALE GENOMIC DNA]</scope>
    <source>
        <strain evidence="1 2">MEG1</strain>
    </source>
</reference>
<dbReference type="AlphaFoldDB" id="A0A1S1U9W5"/>
<proteinExistence type="predicted"/>
<accession>A0A1S1U9W5</accession>
<dbReference type="Pfam" id="PF18928">
    <property type="entry name" value="DUF5677"/>
    <property type="match status" value="1"/>
</dbReference>
<name>A0A1S1U9W5_9BURK</name>
<gene>
    <name evidence="1" type="ORF">AKG95_17540</name>
</gene>
<dbReference type="InterPro" id="IPR043733">
    <property type="entry name" value="DUF5677"/>
</dbReference>
<dbReference type="Proteomes" id="UP000179840">
    <property type="component" value="Unassembled WGS sequence"/>
</dbReference>